<accession>A0A0D3KX71</accession>
<dbReference type="Pfam" id="PF02617">
    <property type="entry name" value="ClpS"/>
    <property type="match status" value="1"/>
</dbReference>
<reference evidence="2" key="2">
    <citation type="submission" date="2024-10" db="UniProtKB">
        <authorList>
            <consortium name="EnsemblProtists"/>
        </authorList>
    </citation>
    <scope>IDENTIFICATION</scope>
</reference>
<dbReference type="GO" id="GO:0030163">
    <property type="term" value="P:protein catabolic process"/>
    <property type="evidence" value="ECO:0007669"/>
    <property type="project" value="InterPro"/>
</dbReference>
<dbReference type="HOGENOM" id="CLU_134083_1_1_1"/>
<evidence type="ECO:0000313" key="2">
    <source>
        <dbReference type="EnsemblProtists" id="EOD40356"/>
    </source>
</evidence>
<keyword evidence="3" id="KW-1185">Reference proteome</keyword>
<name>A0A0D3KX71_EMIH1</name>
<dbReference type="SUPFAM" id="SSF54736">
    <property type="entry name" value="ClpS-like"/>
    <property type="match status" value="1"/>
</dbReference>
<dbReference type="InterPro" id="IPR022935">
    <property type="entry name" value="ClpS"/>
</dbReference>
<dbReference type="PaxDb" id="2903-EOD40356"/>
<dbReference type="AlphaFoldDB" id="A0A0D3KX71"/>
<dbReference type="eggNOG" id="ENOG502RY43">
    <property type="taxonomic scope" value="Eukaryota"/>
</dbReference>
<dbReference type="InterPro" id="IPR014719">
    <property type="entry name" value="Ribosomal_bL12_C/ClpS-like"/>
</dbReference>
<protein>
    <recommendedName>
        <fullName evidence="1">Adaptor protein ClpS core domain-containing protein</fullName>
    </recommendedName>
</protein>
<dbReference type="Proteomes" id="UP000013827">
    <property type="component" value="Unassembled WGS sequence"/>
</dbReference>
<dbReference type="EnsemblProtists" id="EOD40356">
    <property type="protein sequence ID" value="EOD40356"/>
    <property type="gene ID" value="EMIHUDRAFT_69753"/>
</dbReference>
<evidence type="ECO:0000313" key="3">
    <source>
        <dbReference type="Proteomes" id="UP000013827"/>
    </source>
</evidence>
<dbReference type="GeneID" id="17285627"/>
<reference evidence="3" key="1">
    <citation type="journal article" date="2013" name="Nature">
        <title>Pan genome of the phytoplankton Emiliania underpins its global distribution.</title>
        <authorList>
            <person name="Read B.A."/>
            <person name="Kegel J."/>
            <person name="Klute M.J."/>
            <person name="Kuo A."/>
            <person name="Lefebvre S.C."/>
            <person name="Maumus F."/>
            <person name="Mayer C."/>
            <person name="Miller J."/>
            <person name="Monier A."/>
            <person name="Salamov A."/>
            <person name="Young J."/>
            <person name="Aguilar M."/>
            <person name="Claverie J.M."/>
            <person name="Frickenhaus S."/>
            <person name="Gonzalez K."/>
            <person name="Herman E.K."/>
            <person name="Lin Y.C."/>
            <person name="Napier J."/>
            <person name="Ogata H."/>
            <person name="Sarno A.F."/>
            <person name="Shmutz J."/>
            <person name="Schroeder D."/>
            <person name="de Vargas C."/>
            <person name="Verret F."/>
            <person name="von Dassow P."/>
            <person name="Valentin K."/>
            <person name="Van de Peer Y."/>
            <person name="Wheeler G."/>
            <person name="Dacks J.B."/>
            <person name="Delwiche C.F."/>
            <person name="Dyhrman S.T."/>
            <person name="Glockner G."/>
            <person name="John U."/>
            <person name="Richards T."/>
            <person name="Worden A.Z."/>
            <person name="Zhang X."/>
            <person name="Grigoriev I.V."/>
            <person name="Allen A.E."/>
            <person name="Bidle K."/>
            <person name="Borodovsky M."/>
            <person name="Bowler C."/>
            <person name="Brownlee C."/>
            <person name="Cock J.M."/>
            <person name="Elias M."/>
            <person name="Gladyshev V.N."/>
            <person name="Groth M."/>
            <person name="Guda C."/>
            <person name="Hadaegh A."/>
            <person name="Iglesias-Rodriguez M.D."/>
            <person name="Jenkins J."/>
            <person name="Jones B.M."/>
            <person name="Lawson T."/>
            <person name="Leese F."/>
            <person name="Lindquist E."/>
            <person name="Lobanov A."/>
            <person name="Lomsadze A."/>
            <person name="Malik S.B."/>
            <person name="Marsh M.E."/>
            <person name="Mackinder L."/>
            <person name="Mock T."/>
            <person name="Mueller-Roeber B."/>
            <person name="Pagarete A."/>
            <person name="Parker M."/>
            <person name="Probert I."/>
            <person name="Quesneville H."/>
            <person name="Raines C."/>
            <person name="Rensing S.A."/>
            <person name="Riano-Pachon D.M."/>
            <person name="Richier S."/>
            <person name="Rokitta S."/>
            <person name="Shiraiwa Y."/>
            <person name="Soanes D.M."/>
            <person name="van der Giezen M."/>
            <person name="Wahlund T.M."/>
            <person name="Williams B."/>
            <person name="Wilson W."/>
            <person name="Wolfe G."/>
            <person name="Wurch L.L."/>
        </authorList>
    </citation>
    <scope>NUCLEOTIDE SEQUENCE</scope>
</reference>
<evidence type="ECO:0000259" key="1">
    <source>
        <dbReference type="Pfam" id="PF02617"/>
    </source>
</evidence>
<dbReference type="PANTHER" id="PTHR33473">
    <property type="entry name" value="ATP-DEPENDENT CLP PROTEASE ADAPTER PROTEIN CLPS1, CHLOROPLASTIC"/>
    <property type="match status" value="1"/>
</dbReference>
<dbReference type="Gene3D" id="3.30.1390.10">
    <property type="match status" value="1"/>
</dbReference>
<dbReference type="STRING" id="2903.R1FX90"/>
<dbReference type="GO" id="GO:0006508">
    <property type="term" value="P:proteolysis"/>
    <property type="evidence" value="ECO:0007669"/>
    <property type="project" value="InterPro"/>
</dbReference>
<dbReference type="InterPro" id="IPR003769">
    <property type="entry name" value="ClpS_core"/>
</dbReference>
<dbReference type="PANTHER" id="PTHR33473:SF17">
    <property type="entry name" value="ATP-DEPENDENT CLP PROTEASE ADAPTER PROTEIN CLPS1, CHLOROPLASTIC"/>
    <property type="match status" value="1"/>
</dbReference>
<dbReference type="RefSeq" id="XP_005792785.1">
    <property type="nucleotide sequence ID" value="XM_005792728.1"/>
</dbReference>
<dbReference type="KEGG" id="ehx:EMIHUDRAFT_69753"/>
<sequence length="74" mass="8106">KFKLLLFNDTMNKREYVARILQQSVPGLTAADAYLIMQKAHKSGMAVVGVFELAEAYCDLLKAGGLIASVTEDE</sequence>
<feature type="domain" description="Adaptor protein ClpS core" evidence="1">
    <location>
        <begin position="2"/>
        <end position="56"/>
    </location>
</feature>
<organism evidence="2 3">
    <name type="scientific">Emiliania huxleyi (strain CCMP1516)</name>
    <dbReference type="NCBI Taxonomy" id="280463"/>
    <lineage>
        <taxon>Eukaryota</taxon>
        <taxon>Haptista</taxon>
        <taxon>Haptophyta</taxon>
        <taxon>Prymnesiophyceae</taxon>
        <taxon>Isochrysidales</taxon>
        <taxon>Noelaerhabdaceae</taxon>
        <taxon>Emiliania</taxon>
    </lineage>
</organism>
<proteinExistence type="predicted"/>